<protein>
    <submittedName>
        <fullName evidence="1">Transducin/WD40 repeat-like superfamily protein</fullName>
    </submittedName>
</protein>
<dbReference type="Proteomes" id="UP000245207">
    <property type="component" value="Unassembled WGS sequence"/>
</dbReference>
<comment type="caution">
    <text evidence="1">The sequence shown here is derived from an EMBL/GenBank/DDBJ whole genome shotgun (WGS) entry which is preliminary data.</text>
</comment>
<reference evidence="1 2" key="1">
    <citation type="journal article" date="2018" name="Mol. Plant">
        <title>The genome of Artemisia annua provides insight into the evolution of Asteraceae family and artemisinin biosynthesis.</title>
        <authorList>
            <person name="Shen Q."/>
            <person name="Zhang L."/>
            <person name="Liao Z."/>
            <person name="Wang S."/>
            <person name="Yan T."/>
            <person name="Shi P."/>
            <person name="Liu M."/>
            <person name="Fu X."/>
            <person name="Pan Q."/>
            <person name="Wang Y."/>
            <person name="Lv Z."/>
            <person name="Lu X."/>
            <person name="Zhang F."/>
            <person name="Jiang W."/>
            <person name="Ma Y."/>
            <person name="Chen M."/>
            <person name="Hao X."/>
            <person name="Li L."/>
            <person name="Tang Y."/>
            <person name="Lv G."/>
            <person name="Zhou Y."/>
            <person name="Sun X."/>
            <person name="Brodelius P.E."/>
            <person name="Rose J.K.C."/>
            <person name="Tang K."/>
        </authorList>
    </citation>
    <scope>NUCLEOTIDE SEQUENCE [LARGE SCALE GENOMIC DNA]</scope>
    <source>
        <strain evidence="2">cv. Huhao1</strain>
        <tissue evidence="1">Leaf</tissue>
    </source>
</reference>
<organism evidence="1 2">
    <name type="scientific">Artemisia annua</name>
    <name type="common">Sweet wormwood</name>
    <dbReference type="NCBI Taxonomy" id="35608"/>
    <lineage>
        <taxon>Eukaryota</taxon>
        <taxon>Viridiplantae</taxon>
        <taxon>Streptophyta</taxon>
        <taxon>Embryophyta</taxon>
        <taxon>Tracheophyta</taxon>
        <taxon>Spermatophyta</taxon>
        <taxon>Magnoliopsida</taxon>
        <taxon>eudicotyledons</taxon>
        <taxon>Gunneridae</taxon>
        <taxon>Pentapetalae</taxon>
        <taxon>asterids</taxon>
        <taxon>campanulids</taxon>
        <taxon>Asterales</taxon>
        <taxon>Asteraceae</taxon>
        <taxon>Asteroideae</taxon>
        <taxon>Anthemideae</taxon>
        <taxon>Artemisiinae</taxon>
        <taxon>Artemisia</taxon>
    </lineage>
</organism>
<sequence>MRAKREERLSQVIKARKELGVGVGVGALRVAQSAKWNRVINGDYLLVMEVALKRYNNVQLDGTPMKIEIKGSKPEIPISATVCCWRSKWTEDSCDEIYVQKLCARSRCNSYNLMIFYNDVGVSAVAFHLTHGMAVNASYGGDFKDEKLCQRAMTAAAFSADGSGLAVAAETLITLRDPEKNVLDRYL</sequence>
<evidence type="ECO:0000313" key="1">
    <source>
        <dbReference type="EMBL" id="PWA75565.1"/>
    </source>
</evidence>
<evidence type="ECO:0000313" key="2">
    <source>
        <dbReference type="Proteomes" id="UP000245207"/>
    </source>
</evidence>
<accession>A0A2U1NPY9</accession>
<dbReference type="PANTHER" id="PTHR45176:SF1">
    <property type="entry name" value="TRANSDUCIN FAMILY PROTEIN _ WD-40 REPEAT FAMILY PROTEIN-RELATED"/>
    <property type="match status" value="1"/>
</dbReference>
<proteinExistence type="predicted"/>
<keyword evidence="2" id="KW-1185">Reference proteome</keyword>
<gene>
    <name evidence="1" type="ORF">CTI12_AA240600</name>
</gene>
<dbReference type="EMBL" id="PKPP01002392">
    <property type="protein sequence ID" value="PWA75565.1"/>
    <property type="molecule type" value="Genomic_DNA"/>
</dbReference>
<dbReference type="PANTHER" id="PTHR45176">
    <property type="entry name" value="TRANSDUCIN FAMILY PROTEIN / WD-40 REPEAT FAMILY PROTEIN-RELATED"/>
    <property type="match status" value="1"/>
</dbReference>
<dbReference type="AlphaFoldDB" id="A0A2U1NPY9"/>
<dbReference type="STRING" id="35608.A0A2U1NPY9"/>
<dbReference type="OrthoDB" id="4096at2759"/>
<name>A0A2U1NPY9_ARTAN</name>